<dbReference type="Pfam" id="PF01266">
    <property type="entry name" value="DAO"/>
    <property type="match status" value="1"/>
</dbReference>
<protein>
    <submittedName>
        <fullName evidence="3">FAD-dependent oxidoreductase</fullName>
    </submittedName>
</protein>
<dbReference type="Gene3D" id="3.50.50.60">
    <property type="entry name" value="FAD/NAD(P)-binding domain"/>
    <property type="match status" value="1"/>
</dbReference>
<dbReference type="EMBL" id="WPHM01000015">
    <property type="protein sequence ID" value="MUZ60309.1"/>
    <property type="molecule type" value="Genomic_DNA"/>
</dbReference>
<gene>
    <name evidence="3" type="ORF">GOZ95_23065</name>
</gene>
<dbReference type="InterPro" id="IPR036188">
    <property type="entry name" value="FAD/NAD-bd_sf"/>
</dbReference>
<evidence type="ECO:0000259" key="2">
    <source>
        <dbReference type="Pfam" id="PF01266"/>
    </source>
</evidence>
<sequence>MRVVVIGAGIVGSSVAYEAAKAGAQVTVLEAGRIAGGASTSSFAWTNATGKRPQPYFALNVAGMRAHLDLAREFGHAPWFHQTGSIEWYSDESDWPAQLDNADQMRDWGYGVEWISKSRLAELEPEIDHGAIKESPLVYYPEEGWVHPALYAAWLLRAAREKWTADIRPFSGVTSIDVQNGVAKAVKTVDGATFEADAIINCTGSWAAHVLDGVPPIPMASNMGIVGFTLPIATTLRRQFHMDDLDVRPDGAGRLMIHKVSVDSLVTKMQPLDTQGPEAALLLDAVRKVLPALQPDDMESIRTIVRPIPGDNLTCSGWVPGVDGYYVAVTHSGVSIAPHLGKAVAQEVVCGRLHESLTDFRPDRFLAAKNGMGQRA</sequence>
<evidence type="ECO:0000256" key="1">
    <source>
        <dbReference type="ARBA" id="ARBA00023002"/>
    </source>
</evidence>
<dbReference type="GO" id="GO:0016491">
    <property type="term" value="F:oxidoreductase activity"/>
    <property type="evidence" value="ECO:0007669"/>
    <property type="project" value="UniProtKB-KW"/>
</dbReference>
<dbReference type="AlphaFoldDB" id="A0AAE5AY40"/>
<organism evidence="3 4">
    <name type="scientific">Agrobacterium vitis</name>
    <name type="common">Rhizobium vitis</name>
    <dbReference type="NCBI Taxonomy" id="373"/>
    <lineage>
        <taxon>Bacteria</taxon>
        <taxon>Pseudomonadati</taxon>
        <taxon>Pseudomonadota</taxon>
        <taxon>Alphaproteobacteria</taxon>
        <taxon>Hyphomicrobiales</taxon>
        <taxon>Rhizobiaceae</taxon>
        <taxon>Rhizobium/Agrobacterium group</taxon>
        <taxon>Agrobacterium</taxon>
    </lineage>
</organism>
<evidence type="ECO:0000313" key="4">
    <source>
        <dbReference type="Proteomes" id="UP000436692"/>
    </source>
</evidence>
<dbReference type="PANTHER" id="PTHR13847">
    <property type="entry name" value="SARCOSINE DEHYDROGENASE-RELATED"/>
    <property type="match status" value="1"/>
</dbReference>
<comment type="caution">
    <text evidence="3">The sequence shown here is derived from an EMBL/GenBank/DDBJ whole genome shotgun (WGS) entry which is preliminary data.</text>
</comment>
<dbReference type="RefSeq" id="WP_156551180.1">
    <property type="nucleotide sequence ID" value="NZ_JABAEJ010000013.1"/>
</dbReference>
<feature type="domain" description="FAD dependent oxidoreductase" evidence="2">
    <location>
        <begin position="2"/>
        <end position="346"/>
    </location>
</feature>
<accession>A0AAE5AY40</accession>
<dbReference type="PANTHER" id="PTHR13847:SF289">
    <property type="entry name" value="GLYCINE OXIDASE"/>
    <property type="match status" value="1"/>
</dbReference>
<evidence type="ECO:0000313" key="3">
    <source>
        <dbReference type="EMBL" id="MUZ60309.1"/>
    </source>
</evidence>
<dbReference type="GO" id="GO:0005737">
    <property type="term" value="C:cytoplasm"/>
    <property type="evidence" value="ECO:0007669"/>
    <property type="project" value="TreeGrafter"/>
</dbReference>
<dbReference type="InterPro" id="IPR006076">
    <property type="entry name" value="FAD-dep_OxRdtase"/>
</dbReference>
<dbReference type="Gene3D" id="3.30.9.10">
    <property type="entry name" value="D-Amino Acid Oxidase, subunit A, domain 2"/>
    <property type="match status" value="1"/>
</dbReference>
<keyword evidence="1" id="KW-0560">Oxidoreductase</keyword>
<dbReference type="Proteomes" id="UP000436692">
    <property type="component" value="Unassembled WGS sequence"/>
</dbReference>
<dbReference type="SUPFAM" id="SSF51905">
    <property type="entry name" value="FAD/NAD(P)-binding domain"/>
    <property type="match status" value="1"/>
</dbReference>
<name>A0AAE5AY40_AGRVI</name>
<proteinExistence type="predicted"/>
<reference evidence="3 4" key="1">
    <citation type="submission" date="2019-12" db="EMBL/GenBank/DDBJ databases">
        <title>Whole-genome sequencing of Allorhizobium vitis.</title>
        <authorList>
            <person name="Gan H.M."/>
            <person name="Szegedi E."/>
            <person name="Burr T."/>
            <person name="Savka M.A."/>
        </authorList>
    </citation>
    <scope>NUCLEOTIDE SEQUENCE [LARGE SCALE GENOMIC DNA]</scope>
    <source>
        <strain evidence="3 4">CG989</strain>
    </source>
</reference>